<dbReference type="SUPFAM" id="SSF55073">
    <property type="entry name" value="Nucleotide cyclase"/>
    <property type="match status" value="1"/>
</dbReference>
<feature type="domain" description="PAS" evidence="1">
    <location>
        <begin position="64"/>
        <end position="120"/>
    </location>
</feature>
<dbReference type="OrthoDB" id="437065at2"/>
<dbReference type="InterPro" id="IPR001610">
    <property type="entry name" value="PAC"/>
</dbReference>
<dbReference type="Gene3D" id="3.30.450.40">
    <property type="match status" value="1"/>
</dbReference>
<organism evidence="4 5">
    <name type="scientific">Limnoraphis robusta CS-951</name>
    <dbReference type="NCBI Taxonomy" id="1637645"/>
    <lineage>
        <taxon>Bacteria</taxon>
        <taxon>Bacillati</taxon>
        <taxon>Cyanobacteriota</taxon>
        <taxon>Cyanophyceae</taxon>
        <taxon>Oscillatoriophycideae</taxon>
        <taxon>Oscillatoriales</taxon>
        <taxon>Sirenicapillariaceae</taxon>
        <taxon>Limnoraphis</taxon>
    </lineage>
</organism>
<dbReference type="PROSITE" id="PS50113">
    <property type="entry name" value="PAC"/>
    <property type="match status" value="1"/>
</dbReference>
<evidence type="ECO:0008006" key="6">
    <source>
        <dbReference type="Google" id="ProtNLM"/>
    </source>
</evidence>
<dbReference type="InterPro" id="IPR029787">
    <property type="entry name" value="Nucleotide_cyclase"/>
</dbReference>
<dbReference type="NCBIfam" id="TIGR00229">
    <property type="entry name" value="sensory_box"/>
    <property type="match status" value="1"/>
</dbReference>
<dbReference type="AlphaFoldDB" id="A0A0F5YMA7"/>
<accession>A0A0F5YMA7</accession>
<name>A0A0F5YMA7_9CYAN</name>
<dbReference type="SUPFAM" id="SSF55785">
    <property type="entry name" value="PYP-like sensor domain (PAS domain)"/>
    <property type="match status" value="1"/>
</dbReference>
<dbReference type="PROSITE" id="PS50887">
    <property type="entry name" value="GGDEF"/>
    <property type="match status" value="1"/>
</dbReference>
<dbReference type="CDD" id="cd00130">
    <property type="entry name" value="PAS"/>
    <property type="match status" value="1"/>
</dbReference>
<dbReference type="PANTHER" id="PTHR44757:SF2">
    <property type="entry name" value="BIOFILM ARCHITECTURE MAINTENANCE PROTEIN MBAA"/>
    <property type="match status" value="1"/>
</dbReference>
<reference evidence="4 5" key="1">
    <citation type="submission" date="2015-06" db="EMBL/GenBank/DDBJ databases">
        <title>Draft genome assembly of filamentous brackish cyanobacterium Limnoraphis robusta strain CS-951.</title>
        <authorList>
            <person name="Willis A."/>
            <person name="Parks M."/>
            <person name="Burford M.A."/>
        </authorList>
    </citation>
    <scope>NUCLEOTIDE SEQUENCE [LARGE SCALE GENOMIC DNA]</scope>
    <source>
        <strain evidence="4 5">CS-951</strain>
    </source>
</reference>
<dbReference type="SMART" id="SM00086">
    <property type="entry name" value="PAC"/>
    <property type="match status" value="1"/>
</dbReference>
<evidence type="ECO:0000259" key="1">
    <source>
        <dbReference type="PROSITE" id="PS50112"/>
    </source>
</evidence>
<dbReference type="Proteomes" id="UP000033607">
    <property type="component" value="Unassembled WGS sequence"/>
</dbReference>
<dbReference type="InterPro" id="IPR052155">
    <property type="entry name" value="Biofilm_reg_signaling"/>
</dbReference>
<dbReference type="InterPro" id="IPR003018">
    <property type="entry name" value="GAF"/>
</dbReference>
<dbReference type="Pfam" id="PF00990">
    <property type="entry name" value="GGDEF"/>
    <property type="match status" value="1"/>
</dbReference>
<comment type="caution">
    <text evidence="4">The sequence shown here is derived from an EMBL/GenBank/DDBJ whole genome shotgun (WGS) entry which is preliminary data.</text>
</comment>
<dbReference type="Gene3D" id="3.30.70.270">
    <property type="match status" value="1"/>
</dbReference>
<feature type="domain" description="GGDEF" evidence="3">
    <location>
        <begin position="422"/>
        <end position="560"/>
    </location>
</feature>
<dbReference type="SMART" id="SM00091">
    <property type="entry name" value="PAS"/>
    <property type="match status" value="1"/>
</dbReference>
<proteinExistence type="predicted"/>
<dbReference type="EMBL" id="LATL02000056">
    <property type="protein sequence ID" value="KKD39787.1"/>
    <property type="molecule type" value="Genomic_DNA"/>
</dbReference>
<dbReference type="InterPro" id="IPR000700">
    <property type="entry name" value="PAS-assoc_C"/>
</dbReference>
<evidence type="ECO:0000313" key="4">
    <source>
        <dbReference type="EMBL" id="KKD39787.1"/>
    </source>
</evidence>
<dbReference type="PANTHER" id="PTHR44757">
    <property type="entry name" value="DIGUANYLATE CYCLASE DGCP"/>
    <property type="match status" value="1"/>
</dbReference>
<dbReference type="SUPFAM" id="SSF55781">
    <property type="entry name" value="GAF domain-like"/>
    <property type="match status" value="1"/>
</dbReference>
<dbReference type="PATRIC" id="fig|1637645.4.peg.1032"/>
<evidence type="ECO:0000313" key="5">
    <source>
        <dbReference type="Proteomes" id="UP000033607"/>
    </source>
</evidence>
<dbReference type="CDD" id="cd01949">
    <property type="entry name" value="GGDEF"/>
    <property type="match status" value="1"/>
</dbReference>
<dbReference type="Pfam" id="PF13426">
    <property type="entry name" value="PAS_9"/>
    <property type="match status" value="1"/>
</dbReference>
<dbReference type="Pfam" id="PF01590">
    <property type="entry name" value="GAF"/>
    <property type="match status" value="1"/>
</dbReference>
<dbReference type="SMART" id="SM00267">
    <property type="entry name" value="GGDEF"/>
    <property type="match status" value="1"/>
</dbReference>
<evidence type="ECO:0000259" key="2">
    <source>
        <dbReference type="PROSITE" id="PS50113"/>
    </source>
</evidence>
<dbReference type="NCBIfam" id="TIGR00254">
    <property type="entry name" value="GGDEF"/>
    <property type="match status" value="1"/>
</dbReference>
<protein>
    <recommendedName>
        <fullName evidence="6">Diguanylate cyclase</fullName>
    </recommendedName>
</protein>
<sequence>MHKFLCPCCSEPLLVHISDHKKVGFCVRCHQEMPLLEHYGCSGITPYTEVELNSNFSVFDLNNIKQFTEQFLQTGLEGILILDTDKKITFLNSKMAEMLGYTIEEMINKSLRNFLDQDHPAFAQLCSYKNLSSQEERYEIKLYHKNSQFIWVKLSVNVLRDQDNQFQGYLCRAIDISDRKQMEQDIKQQNRREQALNRLTQVMRSSFNLEIVFAAAVEEIGRLFAVLSVQIVEYLSDEQCWLSRAEYRSPEAELALNSDQNLEPIKKLDHPQLLRFDARKILKFERDQSSIPLKVPAHMTESSTSNPEVKIDERKIEQFMQNCPGAWLPVPLYSQSEIWGSLSMVMKNPGYSWQESDLKLIYSFANQLSIAIHQASLYQQLEEAKKKLKYLSGVDSFTQLLNRQSFNDYLYKKWEHLCQESLPLSMVLCDLNYYQFYRETYGEHSAGQFIKQVAEAINTAVKNPHHIVARYDETEFAVLLPKAHSTQAVQLVETIQTKVEKIKLISESRCEKQYLSMSFGIASTIPKPASSPEQLLEAAEQALDHGASQLCKCLLSKKLG</sequence>
<dbReference type="PROSITE" id="PS50112">
    <property type="entry name" value="PAS"/>
    <property type="match status" value="1"/>
</dbReference>
<dbReference type="InterPro" id="IPR000014">
    <property type="entry name" value="PAS"/>
</dbReference>
<evidence type="ECO:0000259" key="3">
    <source>
        <dbReference type="PROSITE" id="PS50887"/>
    </source>
</evidence>
<dbReference type="InterPro" id="IPR029016">
    <property type="entry name" value="GAF-like_dom_sf"/>
</dbReference>
<feature type="domain" description="PAC" evidence="2">
    <location>
        <begin position="136"/>
        <end position="188"/>
    </location>
</feature>
<dbReference type="InterPro" id="IPR000160">
    <property type="entry name" value="GGDEF_dom"/>
</dbReference>
<dbReference type="Gene3D" id="3.30.450.20">
    <property type="entry name" value="PAS domain"/>
    <property type="match status" value="1"/>
</dbReference>
<dbReference type="SMART" id="SM00065">
    <property type="entry name" value="GAF"/>
    <property type="match status" value="1"/>
</dbReference>
<dbReference type="InterPro" id="IPR043128">
    <property type="entry name" value="Rev_trsase/Diguanyl_cyclase"/>
</dbReference>
<gene>
    <name evidence="4" type="ORF">WN50_01445</name>
</gene>
<dbReference type="InterPro" id="IPR035965">
    <property type="entry name" value="PAS-like_dom_sf"/>
</dbReference>
<dbReference type="RefSeq" id="WP_046276718.1">
    <property type="nucleotide sequence ID" value="NZ_LATL02000056.1"/>
</dbReference>